<proteinExistence type="predicted"/>
<protein>
    <submittedName>
        <fullName evidence="1">Uncharacterized protein</fullName>
    </submittedName>
</protein>
<sequence>MTLPAIAVILNFSSGPSFGQAMIIGSGVLGVNILADSVTVTADVSDTVQAVNIQRGRNVLSDVFQTGTCSVVIADQDGAFNPNNTASPYYGLIQPLRKITITATDPSTGIIWPMFAGYTTQFFYQQSRDVGIVSTTTITAVDGFRLANLATLTTVAGSAAGDLASTRITQILDAIAWPASMRDIDTAATTVQANPTASATALAKLQQCTDSEYGALYIDASGNMVMQNRAFTSSSIGGTPTVFADDGTGIPYSQVKFLFNDDLVYNSGSVTRIGGTAQTSENVASVALYFKHSYNRTDLIMQTDAVALDYVRAYIASRQATTTRTDMLSLNLNTTSTAGVTAALQLDYFDPIKVKSTQPAATGTSTLDKTLQIFGVSHNVTPNNWVTTFTTLEPIIDAFIIGDPNNLYDILGTSVLSY</sequence>
<reference evidence="1" key="1">
    <citation type="submission" date="2020-05" db="EMBL/GenBank/DDBJ databases">
        <authorList>
            <person name="Chiriac C."/>
            <person name="Salcher M."/>
            <person name="Ghai R."/>
            <person name="Kavagutti S V."/>
        </authorList>
    </citation>
    <scope>NUCLEOTIDE SEQUENCE</scope>
</reference>
<name>A0A6J5QUV9_9CAUD</name>
<organism evidence="1">
    <name type="scientific">uncultured Caudovirales phage</name>
    <dbReference type="NCBI Taxonomy" id="2100421"/>
    <lineage>
        <taxon>Viruses</taxon>
        <taxon>Duplodnaviria</taxon>
        <taxon>Heunggongvirae</taxon>
        <taxon>Uroviricota</taxon>
        <taxon>Caudoviricetes</taxon>
        <taxon>Peduoviridae</taxon>
        <taxon>Maltschvirus</taxon>
        <taxon>Maltschvirus maltsch</taxon>
    </lineage>
</organism>
<dbReference type="EMBL" id="LR797093">
    <property type="protein sequence ID" value="CAB4186367.1"/>
    <property type="molecule type" value="Genomic_DNA"/>
</dbReference>
<accession>A0A6J5QUV9</accession>
<evidence type="ECO:0000313" key="1">
    <source>
        <dbReference type="EMBL" id="CAB4186367.1"/>
    </source>
</evidence>
<gene>
    <name evidence="1" type="ORF">UFOVP1145_13</name>
</gene>